<gene>
    <name evidence="1" type="primary">68</name>
    <name evidence="1" type="ORF">PBI_BIRDSNEST_68</name>
</gene>
<protein>
    <submittedName>
        <fullName evidence="1">Uncharacterized protein</fullName>
    </submittedName>
</protein>
<name>A0A6B9L7B3_9CAUD</name>
<accession>A0A6B9L7B3</accession>
<dbReference type="RefSeq" id="YP_009949527.1">
    <property type="nucleotide sequence ID" value="NC_051581.1"/>
</dbReference>
<evidence type="ECO:0000313" key="2">
    <source>
        <dbReference type="Proteomes" id="UP000463946"/>
    </source>
</evidence>
<dbReference type="GeneID" id="60320932"/>
<keyword evidence="2" id="KW-1185">Reference proteome</keyword>
<sequence length="132" mass="14643">MGTVRNEADAIVAAPPVCPLCAGPMHVEDVRNALSRYVNRSICSGCGTVEALTLSRVNDNRNARTCLYFDEVMGVGLVNEEEAGYLPIWEHPPVAEHVWVREYVAAVNHRHGIEREDQDKIVLRSMMLGGVR</sequence>
<reference evidence="1 2" key="1">
    <citation type="submission" date="2019-12" db="EMBL/GenBank/DDBJ databases">
        <authorList>
            <person name="Lauer M.J."/>
            <person name="Curtus N.L."/>
            <person name="Garlena R.A."/>
            <person name="Russell D.A."/>
            <person name="Pope W.H."/>
            <person name="Jacobs-Sera D."/>
            <person name="Hatfull G.F."/>
        </authorList>
    </citation>
    <scope>NUCLEOTIDE SEQUENCE [LARGE SCALE GENOMIC DNA]</scope>
</reference>
<evidence type="ECO:0000313" key="1">
    <source>
        <dbReference type="EMBL" id="QHB37370.1"/>
    </source>
</evidence>
<dbReference type="EMBL" id="MN813686">
    <property type="protein sequence ID" value="QHB37370.1"/>
    <property type="molecule type" value="Genomic_DNA"/>
</dbReference>
<dbReference type="KEGG" id="vg:60320932"/>
<proteinExistence type="predicted"/>
<dbReference type="Proteomes" id="UP000463946">
    <property type="component" value="Segment"/>
</dbReference>
<organism evidence="1 2">
    <name type="scientific">Mycobacterium phage BirdsNest</name>
    <dbReference type="NCBI Taxonomy" id="2686231"/>
    <lineage>
        <taxon>Viruses</taxon>
        <taxon>Duplodnaviria</taxon>
        <taxon>Heunggongvirae</taxon>
        <taxon>Uroviricota</taxon>
        <taxon>Caudoviricetes</taxon>
        <taxon>Bclasvirinae</taxon>
        <taxon>Birdsnestvirus</taxon>
        <taxon>Birdsnestvirus birdsnest</taxon>
    </lineage>
</organism>